<dbReference type="PROSITE" id="PS51640">
    <property type="entry name" value="MRG"/>
    <property type="match status" value="1"/>
</dbReference>
<evidence type="ECO:0000259" key="11">
    <source>
        <dbReference type="Pfam" id="PF22732"/>
    </source>
</evidence>
<feature type="compositionally biased region" description="Acidic residues" evidence="9">
    <location>
        <begin position="375"/>
        <end position="387"/>
    </location>
</feature>
<feature type="compositionally biased region" description="Low complexity" evidence="9">
    <location>
        <begin position="286"/>
        <end position="300"/>
    </location>
</feature>
<dbReference type="OrthoDB" id="124855at2759"/>
<evidence type="ECO:0000256" key="7">
    <source>
        <dbReference type="ARBA" id="ARBA00023163"/>
    </source>
</evidence>
<dbReference type="Proteomes" id="UP000030678">
    <property type="component" value="Unassembled WGS sequence"/>
</dbReference>
<dbReference type="GO" id="GO:0006325">
    <property type="term" value="P:chromatin organization"/>
    <property type="evidence" value="ECO:0007669"/>
    <property type="project" value="UniProtKB-KW"/>
</dbReference>
<dbReference type="EMBL" id="KB822697">
    <property type="protein sequence ID" value="ETI28642.1"/>
    <property type="molecule type" value="Genomic_DNA"/>
</dbReference>
<reference evidence="12 13" key="1">
    <citation type="submission" date="2013-03" db="EMBL/GenBank/DDBJ databases">
        <title>The Genome Sequence of Cladophialophora carrionii CBS 160.54.</title>
        <authorList>
            <consortium name="The Broad Institute Genomics Platform"/>
            <person name="Cuomo C."/>
            <person name="de Hoog S."/>
            <person name="Gorbushina A."/>
            <person name="Walker B."/>
            <person name="Young S.K."/>
            <person name="Zeng Q."/>
            <person name="Gargeya S."/>
            <person name="Fitzgerald M."/>
            <person name="Haas B."/>
            <person name="Abouelleil A."/>
            <person name="Allen A.W."/>
            <person name="Alvarado L."/>
            <person name="Arachchi H.M."/>
            <person name="Berlin A.M."/>
            <person name="Chapman S.B."/>
            <person name="Gainer-Dewar J."/>
            <person name="Goldberg J."/>
            <person name="Griggs A."/>
            <person name="Gujja S."/>
            <person name="Hansen M."/>
            <person name="Howarth C."/>
            <person name="Imamovic A."/>
            <person name="Ireland A."/>
            <person name="Larimer J."/>
            <person name="McCowan C."/>
            <person name="Murphy C."/>
            <person name="Pearson M."/>
            <person name="Poon T.W."/>
            <person name="Priest M."/>
            <person name="Roberts A."/>
            <person name="Saif S."/>
            <person name="Shea T."/>
            <person name="Sisk P."/>
            <person name="Sykes S."/>
            <person name="Wortman J."/>
            <person name="Nusbaum C."/>
            <person name="Birren B."/>
        </authorList>
    </citation>
    <scope>NUCLEOTIDE SEQUENCE [LARGE SCALE GENOMIC DNA]</scope>
    <source>
        <strain evidence="12 13">CBS 160.54</strain>
    </source>
</reference>
<dbReference type="InterPro" id="IPR026541">
    <property type="entry name" value="MRG_dom"/>
</dbReference>
<proteinExistence type="inferred from homology"/>
<dbReference type="HOGENOM" id="CLU_016499_0_0_1"/>
<comment type="similarity">
    <text evidence="2">Belongs to the MRG family.</text>
</comment>
<organism evidence="12 13">
    <name type="scientific">Cladophialophora carrionii CBS 160.54</name>
    <dbReference type="NCBI Taxonomy" id="1279043"/>
    <lineage>
        <taxon>Eukaryota</taxon>
        <taxon>Fungi</taxon>
        <taxon>Dikarya</taxon>
        <taxon>Ascomycota</taxon>
        <taxon>Pezizomycotina</taxon>
        <taxon>Eurotiomycetes</taxon>
        <taxon>Chaetothyriomycetidae</taxon>
        <taxon>Chaetothyriales</taxon>
        <taxon>Herpotrichiellaceae</taxon>
        <taxon>Cladophialophora</taxon>
    </lineage>
</organism>
<evidence type="ECO:0000256" key="9">
    <source>
        <dbReference type="SAM" id="MobiDB-lite"/>
    </source>
</evidence>
<feature type="compositionally biased region" description="Polar residues" evidence="9">
    <location>
        <begin position="350"/>
        <end position="361"/>
    </location>
</feature>
<dbReference type="Pfam" id="PF22732">
    <property type="entry name" value="MSL3_chromo-like"/>
    <property type="match status" value="1"/>
</dbReference>
<evidence type="ECO:0000256" key="6">
    <source>
        <dbReference type="ARBA" id="ARBA00023015"/>
    </source>
</evidence>
<dbReference type="GO" id="GO:0032221">
    <property type="term" value="C:Rpd3S complex"/>
    <property type="evidence" value="ECO:0007669"/>
    <property type="project" value="TreeGrafter"/>
</dbReference>
<feature type="region of interest" description="Disordered" evidence="9">
    <location>
        <begin position="244"/>
        <end position="457"/>
    </location>
</feature>
<dbReference type="InterPro" id="IPR038217">
    <property type="entry name" value="MRG_C_sf"/>
</dbReference>
<dbReference type="GeneID" id="19979586"/>
<dbReference type="VEuPathDB" id="FungiDB:G647_01093"/>
<evidence type="ECO:0000256" key="1">
    <source>
        <dbReference type="ARBA" id="ARBA00004123"/>
    </source>
</evidence>
<feature type="region of interest" description="Disordered" evidence="9">
    <location>
        <begin position="523"/>
        <end position="563"/>
    </location>
</feature>
<gene>
    <name evidence="12" type="ORF">G647_01093</name>
</gene>
<feature type="domain" description="MSL3 chromodomain-like" evidence="11">
    <location>
        <begin position="12"/>
        <end position="83"/>
    </location>
</feature>
<keyword evidence="8" id="KW-0539">Nucleus</keyword>
<feature type="region of interest" description="Disordered" evidence="9">
    <location>
        <begin position="469"/>
        <end position="505"/>
    </location>
</feature>
<keyword evidence="6" id="KW-0805">Transcription regulation</keyword>
<sequence>MAPQSSDSKSNYQNNEKVLCFHGEFLYEAKIQDLRRTDSKDPKSPFEYKIHYKGWKNTWDDWVSFERLRKWTDENRELAAQLRREHTQAQKAVSKTTSKSRRGQGSEIGSGRGSEERTSSVPAAGVVIPVPQVHLWSLPREPTPPGMMPSSDDTRDPASVAGSDSWKCAAGPNLDIGRQESINTPILSSMTDKVDPDKEIEEVEEDTDNMANVTQKPDDAAGLRQFVYQPRRAAIKAGIAIEKSRRLMPLVANPSPVKTRKRKAPERNDSRQVEEPSVSALRTLNSSSSLPVSSGSPEPSAKAKRPRLVARKGIAVHVNKPRRTASPKAARAQLARRSVAKSRLPLHSAPSESDGSYSPTSTEDDDDEKVKAESTEPENESSGEEDFPPSQNIPRRSSVASSNAKPTSEVKLEFSESEYDDSTNSETTPVKNVQRASARFSAKTTLQSKAEVSEDSARITSAKVIGRVTRSATATSTDPAIRVTRSATRAKPPTKPIKYPSPGTLGCLPTQTHASVEPECAEYRHPIDPSDSQTKATDDEESVGTRSDDDPEVDPPGSGTAFDALTWPQRLLKRVNCSGTCFPEGWGEEEIRSIPDAVFVDIRKDLLALLRYDLLLYRPWELLKTLPDSSPFWITWEKDEGRKIIHSFISKVENERAKDCANTLLELARVPTELAPSASNVIRSRGLDVLIHFLAEACKTYANPGVECDGPKPICKQCMQEDCGCAFGKFDTSDNASTGSEEKYIRTSSLYGRPRDLAYLGANHLLLPVQPGISQNLEPTTLDYLALAAEVVESGTVDRVQGNLSRTTQDAEVSTAPAAMSTANPQNGPLTVRPRLIAFAQGLKTPYLDVEHGITHAYLDMYEQEDAFYSRPSIRINVPDHLKNLLVDDWENVTKSLLLVPLPSQAPANYIIDEYFNEEKINRRLGSAEADILEEFCAGLKMYFEKAVGKILLYRFERSQLAEVRKLWESGKYKDWEGKGPGDCYGAEHLTRMIVNLPEMIAQTNMDAEAVSRLKTELSKFSTWLSRNSAKFFCAKYEKPSAEYVENAR</sequence>
<dbReference type="GO" id="GO:0035267">
    <property type="term" value="C:NuA4 histone acetyltransferase complex"/>
    <property type="evidence" value="ECO:0007669"/>
    <property type="project" value="TreeGrafter"/>
</dbReference>
<keyword evidence="5" id="KW-0156">Chromatin regulator</keyword>
<dbReference type="PANTHER" id="PTHR10880:SF15">
    <property type="entry name" value="MSL COMPLEX SUBUNIT 3"/>
    <property type="match status" value="1"/>
</dbReference>
<feature type="region of interest" description="Disordered" evidence="9">
    <location>
        <begin position="83"/>
        <end position="165"/>
    </location>
</feature>
<comment type="subunit">
    <text evidence="3">Component of the NuA4 histone acetyltransferase complex.</text>
</comment>
<name>V9DRR6_9EURO</name>
<evidence type="ECO:0000313" key="12">
    <source>
        <dbReference type="EMBL" id="ETI28642.1"/>
    </source>
</evidence>
<evidence type="ECO:0000313" key="13">
    <source>
        <dbReference type="Proteomes" id="UP000030678"/>
    </source>
</evidence>
<protein>
    <recommendedName>
        <fullName evidence="4">Chromatin modification-related protein EAF3</fullName>
    </recommendedName>
</protein>
<feature type="compositionally biased region" description="Polar residues" evidence="9">
    <location>
        <begin position="424"/>
        <end position="435"/>
    </location>
</feature>
<comment type="subcellular location">
    <subcellularLocation>
        <location evidence="1">Nucleus</location>
    </subcellularLocation>
</comment>
<evidence type="ECO:0000256" key="8">
    <source>
        <dbReference type="ARBA" id="ARBA00023242"/>
    </source>
</evidence>
<dbReference type="Gene3D" id="1.10.274.30">
    <property type="entry name" value="MRG domain"/>
    <property type="match status" value="1"/>
</dbReference>
<dbReference type="Pfam" id="PF05712">
    <property type="entry name" value="MRG"/>
    <property type="match status" value="1"/>
</dbReference>
<evidence type="ECO:0000256" key="2">
    <source>
        <dbReference type="ARBA" id="ARBA00009093"/>
    </source>
</evidence>
<dbReference type="SUPFAM" id="SSF54160">
    <property type="entry name" value="Chromo domain-like"/>
    <property type="match status" value="1"/>
</dbReference>
<evidence type="ECO:0000256" key="5">
    <source>
        <dbReference type="ARBA" id="ARBA00022853"/>
    </source>
</evidence>
<dbReference type="GO" id="GO:0006355">
    <property type="term" value="P:regulation of DNA-templated transcription"/>
    <property type="evidence" value="ECO:0007669"/>
    <property type="project" value="InterPro"/>
</dbReference>
<keyword evidence="7" id="KW-0804">Transcription</keyword>
<dbReference type="CDD" id="cd18983">
    <property type="entry name" value="CBD_MSL3_like"/>
    <property type="match status" value="1"/>
</dbReference>
<dbReference type="RefSeq" id="XP_008722716.1">
    <property type="nucleotide sequence ID" value="XM_008724494.1"/>
</dbReference>
<dbReference type="InterPro" id="IPR016197">
    <property type="entry name" value="Chromo-like_dom_sf"/>
</dbReference>
<dbReference type="AlphaFoldDB" id="V9DRR6"/>
<feature type="compositionally biased region" description="Polar residues" evidence="9">
    <location>
        <begin position="389"/>
        <end position="406"/>
    </location>
</feature>
<dbReference type="Gene3D" id="2.30.30.140">
    <property type="match status" value="1"/>
</dbReference>
<accession>V9DRR6</accession>
<feature type="domain" description="MRG" evidence="10">
    <location>
        <begin position="862"/>
        <end position="1038"/>
    </location>
</feature>
<dbReference type="PANTHER" id="PTHR10880">
    <property type="entry name" value="MORTALITY FACTOR 4-LIKE PROTEIN"/>
    <property type="match status" value="1"/>
</dbReference>
<feature type="compositionally biased region" description="Basic and acidic residues" evidence="9">
    <location>
        <begin position="265"/>
        <end position="274"/>
    </location>
</feature>
<dbReference type="InterPro" id="IPR008676">
    <property type="entry name" value="MRG"/>
</dbReference>
<evidence type="ECO:0000256" key="4">
    <source>
        <dbReference type="ARBA" id="ARBA00018505"/>
    </source>
</evidence>
<evidence type="ECO:0000259" key="10">
    <source>
        <dbReference type="Pfam" id="PF05712"/>
    </source>
</evidence>
<dbReference type="InterPro" id="IPR053820">
    <property type="entry name" value="MSL3_chromo-like"/>
</dbReference>
<evidence type="ECO:0000256" key="3">
    <source>
        <dbReference type="ARBA" id="ARBA00011353"/>
    </source>
</evidence>